<dbReference type="AlphaFoldDB" id="A0A835YHB5"/>
<feature type="region of interest" description="Disordered" evidence="5">
    <location>
        <begin position="968"/>
        <end position="987"/>
    </location>
</feature>
<feature type="domain" description="MYND-type" evidence="6">
    <location>
        <begin position="1068"/>
        <end position="1113"/>
    </location>
</feature>
<keyword evidence="3" id="KW-0862">Zinc</keyword>
<keyword evidence="2 4" id="KW-0863">Zinc-finger</keyword>
<keyword evidence="8" id="KW-1185">Reference proteome</keyword>
<name>A0A835YHB5_9CHLO</name>
<evidence type="ECO:0000256" key="4">
    <source>
        <dbReference type="PROSITE-ProRule" id="PRU00134"/>
    </source>
</evidence>
<feature type="compositionally biased region" description="Gly residues" evidence="5">
    <location>
        <begin position="196"/>
        <end position="216"/>
    </location>
</feature>
<dbReference type="SUPFAM" id="SSF144232">
    <property type="entry name" value="HIT/MYND zinc finger-like"/>
    <property type="match status" value="1"/>
</dbReference>
<dbReference type="Proteomes" id="UP000612055">
    <property type="component" value="Unassembled WGS sequence"/>
</dbReference>
<feature type="region of interest" description="Disordered" evidence="5">
    <location>
        <begin position="180"/>
        <end position="227"/>
    </location>
</feature>
<dbReference type="Gene3D" id="6.10.140.2220">
    <property type="match status" value="1"/>
</dbReference>
<dbReference type="InterPro" id="IPR002893">
    <property type="entry name" value="Znf_MYND"/>
</dbReference>
<feature type="compositionally biased region" description="Gly residues" evidence="5">
    <location>
        <begin position="692"/>
        <end position="703"/>
    </location>
</feature>
<evidence type="ECO:0000256" key="3">
    <source>
        <dbReference type="ARBA" id="ARBA00022833"/>
    </source>
</evidence>
<evidence type="ECO:0000259" key="6">
    <source>
        <dbReference type="PROSITE" id="PS50865"/>
    </source>
</evidence>
<feature type="compositionally biased region" description="Gly residues" evidence="5">
    <location>
        <begin position="385"/>
        <end position="401"/>
    </location>
</feature>
<evidence type="ECO:0000256" key="2">
    <source>
        <dbReference type="ARBA" id="ARBA00022771"/>
    </source>
</evidence>
<dbReference type="Pfam" id="PF01753">
    <property type="entry name" value="zf-MYND"/>
    <property type="match status" value="1"/>
</dbReference>
<proteinExistence type="predicted"/>
<gene>
    <name evidence="7" type="ORF">HYH03_000294</name>
</gene>
<accession>A0A835YHB5</accession>
<dbReference type="GO" id="GO:0008270">
    <property type="term" value="F:zinc ion binding"/>
    <property type="evidence" value="ECO:0007669"/>
    <property type="project" value="UniProtKB-KW"/>
</dbReference>
<organism evidence="7 8">
    <name type="scientific">Edaphochlamys debaryana</name>
    <dbReference type="NCBI Taxonomy" id="47281"/>
    <lineage>
        <taxon>Eukaryota</taxon>
        <taxon>Viridiplantae</taxon>
        <taxon>Chlorophyta</taxon>
        <taxon>core chlorophytes</taxon>
        <taxon>Chlorophyceae</taxon>
        <taxon>CS clade</taxon>
        <taxon>Chlamydomonadales</taxon>
        <taxon>Chlamydomonadales incertae sedis</taxon>
        <taxon>Edaphochlamys</taxon>
    </lineage>
</organism>
<dbReference type="EMBL" id="JAEHOE010000001">
    <property type="protein sequence ID" value="KAG2501794.1"/>
    <property type="molecule type" value="Genomic_DNA"/>
</dbReference>
<evidence type="ECO:0000313" key="8">
    <source>
        <dbReference type="Proteomes" id="UP000612055"/>
    </source>
</evidence>
<feature type="compositionally biased region" description="Acidic residues" evidence="5">
    <location>
        <begin position="186"/>
        <end position="195"/>
    </location>
</feature>
<feature type="compositionally biased region" description="Basic residues" evidence="5">
    <location>
        <begin position="218"/>
        <end position="227"/>
    </location>
</feature>
<evidence type="ECO:0000256" key="1">
    <source>
        <dbReference type="ARBA" id="ARBA00022723"/>
    </source>
</evidence>
<feature type="compositionally biased region" description="Low complexity" evidence="5">
    <location>
        <begin position="664"/>
        <end position="691"/>
    </location>
</feature>
<keyword evidence="1" id="KW-0479">Metal-binding</keyword>
<reference evidence="7" key="1">
    <citation type="journal article" date="2020" name="bioRxiv">
        <title>Comparative genomics of Chlamydomonas.</title>
        <authorList>
            <person name="Craig R.J."/>
            <person name="Hasan A.R."/>
            <person name="Ness R.W."/>
            <person name="Keightley P.D."/>
        </authorList>
    </citation>
    <scope>NUCLEOTIDE SEQUENCE</scope>
    <source>
        <strain evidence="7">CCAP 11/70</strain>
    </source>
</reference>
<protein>
    <recommendedName>
        <fullName evidence="6">MYND-type domain-containing protein</fullName>
    </recommendedName>
</protein>
<comment type="caution">
    <text evidence="7">The sequence shown here is derived from an EMBL/GenBank/DDBJ whole genome shotgun (WGS) entry which is preliminary data.</text>
</comment>
<feature type="region of interest" description="Disordered" evidence="5">
    <location>
        <begin position="383"/>
        <end position="407"/>
    </location>
</feature>
<evidence type="ECO:0000313" key="7">
    <source>
        <dbReference type="EMBL" id="KAG2501794.1"/>
    </source>
</evidence>
<dbReference type="PROSITE" id="PS50865">
    <property type="entry name" value="ZF_MYND_2"/>
    <property type="match status" value="1"/>
</dbReference>
<dbReference type="OrthoDB" id="534422at2759"/>
<evidence type="ECO:0000256" key="5">
    <source>
        <dbReference type="SAM" id="MobiDB-lite"/>
    </source>
</evidence>
<feature type="region of interest" description="Disordered" evidence="5">
    <location>
        <begin position="654"/>
        <end position="703"/>
    </location>
</feature>
<sequence>MDVALKHVIDLSPVSRDVKDARQYCEIADGASHRLGSTPFAVLATKRDPTTLAAILETGIVAKGAELTRALVDRYKAAKGSLPMRPCLILNGSPGVVDLTPTAWPASLLHVTTVVIRRATSLHRAASVMQESLGLGDATVRRLADELTAPAVLDALAAALRFVREELWTNYQHITIRRDSTAANNDDTDDDEEEPGGGGEAGEGAAGAGAGAGGGAKPARKFKNASAGRKHMIMGETHLTDSRGEGMNLLTGVDHHLNGLLGLIGAGAGSPATAPFAKALALRLCAGLAGSGLLGELCACLQAAPLPPPVEPGALDVDAYTKKLALAQHNVLGAVRGMLLRLKSAGPSVGVIGKLLAEERVARFRQACLEQVASWVPATGAAADGDGGGGGAGGGGGGGGEEGLEWPAPLPDVRPWPLVQQAALRAVFGPALQVTEVVQNMMEAVAGIVNQLSHTGEQPGHEAAKAVYPEMKPAVRVAAAAAAALCRRAVLLGAKGAVRRADARVQPSQLVECVQAVELTMFYRIRGAPAREVAGALPDLLAWALRLLTTPAGQAGASPRAVAEMMARLGIMLTQSAVAPKAFWEMLSAAGRETCTSRLLPTGALRSADALTRSLVARCPPAELHPVLVSVAAIQDRLSTPLLAASIRRWRQAERSRRRRRLEAAAATAGGSDGPAADPGAGANSTGSGDASSGGGSGGGSNGGGVVAQGGLAAGDPGLAPQPWVAQEGLGLLVSLGKLARREAVRMEEALAAGGGLAQPEVFAHAPPLLSLATALMGSGCGPAGLYSVLPELQPSPPSADLPPAEAEAEAASLLAARAGLAAIVDSTARASLALIHPIAEQGALAIARAGRLDPNTLHIAIQHSVQLLSAIIHAGLRASPGALRAAGMASVLGAVGRLVRAMDMQGGASAVPQLRGGMQQVTGLLNGAIMLLSSDTELQECVPGWLWAQPLPRRGRAAASDNLDELHTEPLSRMRPGTPDPTPSSPILRIYTPAAAALSGATWEADRARCAPLLAAAAKERAKVVGALPGECRERPWVEAFGGGARGGAGAGAVEAALAGVVLVCGNVRCGNFSGEAEAELKLDRCGRCRAVRYCSTDCQKQDWRMGHKAKCVAPPAGA</sequence>